<dbReference type="InterPro" id="IPR050638">
    <property type="entry name" value="AA-Vitamin_Transporters"/>
</dbReference>
<feature type="transmembrane region" description="Helical" evidence="5">
    <location>
        <begin position="147"/>
        <end position="166"/>
    </location>
</feature>
<evidence type="ECO:0000256" key="4">
    <source>
        <dbReference type="ARBA" id="ARBA00023136"/>
    </source>
</evidence>
<sequence>MKSFSFDLKLIGLVFIVLLFFASNSILARMAINTKDIDAFSFTFLRIISAMIVLLTIYFYKNKNLKMGLKSNYLSGFMFFLYAICFSYSYINMFAGIGTLILFAVVQLTMIILALFFNEKLTFNKIVGIVIAFGGLIYLLYPKSDFTVSYFHTFLMFLSGIGWAVFSVLGKKSKNATLNATDSFFKAFIFTIIFAIFYLTFFGNSFKINSTTFFIATISGSITTAFGVFLWYTVLPKMQIMTASIIQLLVPIIAIFLSIIFLGETLSFELFLSTIIILLGIFIALYKKKNIA</sequence>
<evidence type="ECO:0000256" key="2">
    <source>
        <dbReference type="ARBA" id="ARBA00022692"/>
    </source>
</evidence>
<proteinExistence type="predicted"/>
<dbReference type="AlphaFoldDB" id="A0A644UP78"/>
<protein>
    <recommendedName>
        <fullName evidence="6">EamA domain-containing protein</fullName>
    </recommendedName>
</protein>
<feature type="transmembrane region" description="Helical" evidence="5">
    <location>
        <begin position="123"/>
        <end position="141"/>
    </location>
</feature>
<keyword evidence="3 5" id="KW-1133">Transmembrane helix</keyword>
<feature type="transmembrane region" description="Helical" evidence="5">
    <location>
        <begin position="72"/>
        <end position="91"/>
    </location>
</feature>
<comment type="caution">
    <text evidence="7">The sequence shown here is derived from an EMBL/GenBank/DDBJ whole genome shotgun (WGS) entry which is preliminary data.</text>
</comment>
<evidence type="ECO:0000259" key="6">
    <source>
        <dbReference type="Pfam" id="PF00892"/>
    </source>
</evidence>
<feature type="transmembrane region" description="Helical" evidence="5">
    <location>
        <begin position="97"/>
        <end position="116"/>
    </location>
</feature>
<evidence type="ECO:0000313" key="7">
    <source>
        <dbReference type="EMBL" id="MPL80807.1"/>
    </source>
</evidence>
<accession>A0A644UP78</accession>
<feature type="transmembrane region" description="Helical" evidence="5">
    <location>
        <begin position="244"/>
        <end position="262"/>
    </location>
</feature>
<name>A0A644UP78_9ZZZZ</name>
<comment type="subcellular location">
    <subcellularLocation>
        <location evidence="1">Membrane</location>
        <topology evidence="1">Multi-pass membrane protein</topology>
    </subcellularLocation>
</comment>
<keyword evidence="2 5" id="KW-0812">Transmembrane</keyword>
<feature type="transmembrane region" description="Helical" evidence="5">
    <location>
        <begin position="212"/>
        <end position="232"/>
    </location>
</feature>
<dbReference type="GO" id="GO:0016020">
    <property type="term" value="C:membrane"/>
    <property type="evidence" value="ECO:0007669"/>
    <property type="project" value="UniProtKB-SubCell"/>
</dbReference>
<evidence type="ECO:0000256" key="5">
    <source>
        <dbReference type="SAM" id="Phobius"/>
    </source>
</evidence>
<dbReference type="InterPro" id="IPR037185">
    <property type="entry name" value="EmrE-like"/>
</dbReference>
<reference evidence="7" key="1">
    <citation type="submission" date="2019-08" db="EMBL/GenBank/DDBJ databases">
        <authorList>
            <person name="Kucharzyk K."/>
            <person name="Murdoch R.W."/>
            <person name="Higgins S."/>
            <person name="Loffler F."/>
        </authorList>
    </citation>
    <scope>NUCLEOTIDE SEQUENCE</scope>
</reference>
<gene>
    <name evidence="7" type="ORF">SDC9_26709</name>
</gene>
<dbReference type="PANTHER" id="PTHR32322:SF9">
    <property type="entry name" value="AMINO-ACID METABOLITE EFFLUX PUMP-RELATED"/>
    <property type="match status" value="1"/>
</dbReference>
<organism evidence="7">
    <name type="scientific">bioreactor metagenome</name>
    <dbReference type="NCBI Taxonomy" id="1076179"/>
    <lineage>
        <taxon>unclassified sequences</taxon>
        <taxon>metagenomes</taxon>
        <taxon>ecological metagenomes</taxon>
    </lineage>
</organism>
<feature type="domain" description="EamA" evidence="6">
    <location>
        <begin position="154"/>
        <end position="285"/>
    </location>
</feature>
<keyword evidence="4 5" id="KW-0472">Membrane</keyword>
<feature type="transmembrane region" description="Helical" evidence="5">
    <location>
        <begin position="268"/>
        <end position="286"/>
    </location>
</feature>
<feature type="transmembrane region" description="Helical" evidence="5">
    <location>
        <begin position="40"/>
        <end position="60"/>
    </location>
</feature>
<dbReference type="PANTHER" id="PTHR32322">
    <property type="entry name" value="INNER MEMBRANE TRANSPORTER"/>
    <property type="match status" value="1"/>
</dbReference>
<dbReference type="EMBL" id="VSSQ01000142">
    <property type="protein sequence ID" value="MPL80807.1"/>
    <property type="molecule type" value="Genomic_DNA"/>
</dbReference>
<feature type="transmembrane region" description="Helical" evidence="5">
    <location>
        <begin position="187"/>
        <end position="206"/>
    </location>
</feature>
<dbReference type="SUPFAM" id="SSF103481">
    <property type="entry name" value="Multidrug resistance efflux transporter EmrE"/>
    <property type="match status" value="2"/>
</dbReference>
<dbReference type="Pfam" id="PF00892">
    <property type="entry name" value="EamA"/>
    <property type="match status" value="2"/>
</dbReference>
<feature type="domain" description="EamA" evidence="6">
    <location>
        <begin position="11"/>
        <end position="140"/>
    </location>
</feature>
<evidence type="ECO:0000256" key="3">
    <source>
        <dbReference type="ARBA" id="ARBA00022989"/>
    </source>
</evidence>
<dbReference type="InterPro" id="IPR000620">
    <property type="entry name" value="EamA_dom"/>
</dbReference>
<evidence type="ECO:0000256" key="1">
    <source>
        <dbReference type="ARBA" id="ARBA00004141"/>
    </source>
</evidence>